<dbReference type="Proteomes" id="UP000078540">
    <property type="component" value="Unassembled WGS sequence"/>
</dbReference>
<protein>
    <submittedName>
        <fullName evidence="1">Uncharacterized protein</fullName>
    </submittedName>
</protein>
<name>A0A151I3A5_9HYME</name>
<dbReference type="EMBL" id="KQ976539">
    <property type="protein sequence ID" value="KYM81292.1"/>
    <property type="molecule type" value="Genomic_DNA"/>
</dbReference>
<gene>
    <name evidence="1" type="ORF">ALC53_08238</name>
</gene>
<evidence type="ECO:0000313" key="1">
    <source>
        <dbReference type="EMBL" id="KYM81292.1"/>
    </source>
</evidence>
<sequence length="78" mass="9411">MSSFEPNKRHLRELLDDEKWIHYDNSKKRKSFLSENCIIDKCDAVNFLRKIYNKKSNIECKLIVYALDNSEQYENFSC</sequence>
<dbReference type="AlphaFoldDB" id="A0A151I3A5"/>
<organism evidence="1 2">
    <name type="scientific">Atta colombica</name>
    <dbReference type="NCBI Taxonomy" id="520822"/>
    <lineage>
        <taxon>Eukaryota</taxon>
        <taxon>Metazoa</taxon>
        <taxon>Ecdysozoa</taxon>
        <taxon>Arthropoda</taxon>
        <taxon>Hexapoda</taxon>
        <taxon>Insecta</taxon>
        <taxon>Pterygota</taxon>
        <taxon>Neoptera</taxon>
        <taxon>Endopterygota</taxon>
        <taxon>Hymenoptera</taxon>
        <taxon>Apocrita</taxon>
        <taxon>Aculeata</taxon>
        <taxon>Formicoidea</taxon>
        <taxon>Formicidae</taxon>
        <taxon>Myrmicinae</taxon>
        <taxon>Atta</taxon>
    </lineage>
</organism>
<proteinExistence type="predicted"/>
<evidence type="ECO:0000313" key="2">
    <source>
        <dbReference type="Proteomes" id="UP000078540"/>
    </source>
</evidence>
<reference evidence="1 2" key="1">
    <citation type="submission" date="2015-09" db="EMBL/GenBank/DDBJ databases">
        <title>Atta colombica WGS genome.</title>
        <authorList>
            <person name="Nygaard S."/>
            <person name="Hu H."/>
            <person name="Boomsma J."/>
            <person name="Zhang G."/>
        </authorList>
    </citation>
    <scope>NUCLEOTIDE SEQUENCE [LARGE SCALE GENOMIC DNA]</scope>
    <source>
        <strain evidence="1">Treedump-2</strain>
        <tissue evidence="1">Whole body</tissue>
    </source>
</reference>
<accession>A0A151I3A5</accession>
<keyword evidence="2" id="KW-1185">Reference proteome</keyword>